<dbReference type="InterPro" id="IPR049720">
    <property type="entry name" value="EF1B_bsu/dsu"/>
</dbReference>
<accession>A0A914DG56</accession>
<dbReference type="WBParaSite" id="ACRNAN_scaffold2634.g28736.t1">
    <property type="protein sequence ID" value="ACRNAN_scaffold2634.g28736.t1"/>
    <property type="gene ID" value="ACRNAN_scaffold2634.g28736"/>
</dbReference>
<protein>
    <submittedName>
        <fullName evidence="10">Uncharacterized protein</fullName>
    </submittedName>
</protein>
<evidence type="ECO:0000256" key="5">
    <source>
        <dbReference type="SAM" id="Coils"/>
    </source>
</evidence>
<dbReference type="InterPro" id="IPR014717">
    <property type="entry name" value="Transl_elong_EF1B/ribsomal_bS6"/>
</dbReference>
<keyword evidence="5" id="KW-0175">Coiled coil</keyword>
<evidence type="ECO:0000259" key="7">
    <source>
        <dbReference type="SMART" id="SM00888"/>
    </source>
</evidence>
<dbReference type="GO" id="GO:0005829">
    <property type="term" value="C:cytosol"/>
    <property type="evidence" value="ECO:0007669"/>
    <property type="project" value="TreeGrafter"/>
</dbReference>
<dbReference type="Proteomes" id="UP000887540">
    <property type="component" value="Unplaced"/>
</dbReference>
<evidence type="ECO:0000259" key="8">
    <source>
        <dbReference type="SMART" id="SM01182"/>
    </source>
</evidence>
<feature type="region of interest" description="Disordered" evidence="6">
    <location>
        <begin position="42"/>
        <end position="62"/>
    </location>
</feature>
<dbReference type="GO" id="GO:0005853">
    <property type="term" value="C:eukaryotic translation elongation factor 1 complex"/>
    <property type="evidence" value="ECO:0007669"/>
    <property type="project" value="InterPro"/>
</dbReference>
<evidence type="ECO:0000313" key="10">
    <source>
        <dbReference type="WBParaSite" id="ACRNAN_scaffold2634.g28736.t1"/>
    </source>
</evidence>
<dbReference type="CDD" id="cd00292">
    <property type="entry name" value="EF1B"/>
    <property type="match status" value="1"/>
</dbReference>
<dbReference type="InterPro" id="IPR001326">
    <property type="entry name" value="Transl_elong_EF1B_B/D_CS"/>
</dbReference>
<evidence type="ECO:0000256" key="3">
    <source>
        <dbReference type="ARBA" id="ARBA00022917"/>
    </source>
</evidence>
<dbReference type="PROSITE" id="PS00824">
    <property type="entry name" value="EF1BD_1"/>
    <property type="match status" value="1"/>
</dbReference>
<evidence type="ECO:0000256" key="6">
    <source>
        <dbReference type="SAM" id="MobiDB-lite"/>
    </source>
</evidence>
<feature type="region of interest" description="Disordered" evidence="6">
    <location>
        <begin position="125"/>
        <end position="173"/>
    </location>
</feature>
<dbReference type="InterPro" id="IPR036219">
    <property type="entry name" value="eEF-1beta-like_sf"/>
</dbReference>
<dbReference type="PROSITE" id="PS00825">
    <property type="entry name" value="EF1BD_2"/>
    <property type="match status" value="1"/>
</dbReference>
<keyword evidence="2 4" id="KW-0251">Elongation factor</keyword>
<dbReference type="InterPro" id="IPR018940">
    <property type="entry name" value="EF-1_beta_acid_region_euk"/>
</dbReference>
<dbReference type="PANTHER" id="PTHR11595">
    <property type="entry name" value="EF-HAND AND COILED-COIL DOMAIN-CONTAINING FAMILY MEMBER"/>
    <property type="match status" value="1"/>
</dbReference>
<proteinExistence type="inferred from homology"/>
<dbReference type="SMART" id="SM00888">
    <property type="entry name" value="EF1_GNE"/>
    <property type="match status" value="1"/>
</dbReference>
<dbReference type="GO" id="GO:0005085">
    <property type="term" value="F:guanyl-nucleotide exchange factor activity"/>
    <property type="evidence" value="ECO:0007669"/>
    <property type="project" value="TreeGrafter"/>
</dbReference>
<dbReference type="FunFam" id="3.30.70.60:FF:000001">
    <property type="entry name" value="Elongation factor 1-beta 1 like"/>
    <property type="match status" value="1"/>
</dbReference>
<feature type="domain" description="Translation elongation factor EF1B beta/delta subunit guanine nucleotide exchange" evidence="7">
    <location>
        <begin position="194"/>
        <end position="281"/>
    </location>
</feature>
<sequence>MASVEGLLSEVSPNVKLTHVINAGDQLYYGDRRLYTHVEPKVQAGKQDKTQEKPTKHEEEGNPVYEAIQTAKHAVQSVLGGIAHALEPANDEVEELRKEIAALKLGQGKLRDEITELRQLVQKLSGGQATTSTKPAAAPAQTKPAPKEEPAEEEEDFDLFGSEDEEDEEQKKVREQRLADYAAKKSKKPGPIAKSSVILDVKPWDDTTDLKEMENLVRSIEQDGLLWGAAKLVPVGYGINKLQIVSTIEDAKVSVDDIIERIQDDFQDHVQSVDIVAFNKI</sequence>
<evidence type="ECO:0000256" key="2">
    <source>
        <dbReference type="ARBA" id="ARBA00022768"/>
    </source>
</evidence>
<dbReference type="AlphaFoldDB" id="A0A914DG56"/>
<organism evidence="9 10">
    <name type="scientific">Acrobeloides nanus</name>
    <dbReference type="NCBI Taxonomy" id="290746"/>
    <lineage>
        <taxon>Eukaryota</taxon>
        <taxon>Metazoa</taxon>
        <taxon>Ecdysozoa</taxon>
        <taxon>Nematoda</taxon>
        <taxon>Chromadorea</taxon>
        <taxon>Rhabditida</taxon>
        <taxon>Tylenchina</taxon>
        <taxon>Cephalobomorpha</taxon>
        <taxon>Cephaloboidea</taxon>
        <taxon>Cephalobidae</taxon>
        <taxon>Acrobeloides</taxon>
    </lineage>
</organism>
<name>A0A914DG56_9BILA</name>
<dbReference type="Pfam" id="PF10587">
    <property type="entry name" value="EF-1_beta_acid"/>
    <property type="match status" value="1"/>
</dbReference>
<keyword evidence="9" id="KW-1185">Reference proteome</keyword>
<keyword evidence="3 4" id="KW-0648">Protein biosynthesis</keyword>
<feature type="compositionally biased region" description="Acidic residues" evidence="6">
    <location>
        <begin position="150"/>
        <end position="168"/>
    </location>
</feature>
<reference evidence="10" key="1">
    <citation type="submission" date="2022-11" db="UniProtKB">
        <authorList>
            <consortium name="WormBaseParasite"/>
        </authorList>
    </citation>
    <scope>IDENTIFICATION</scope>
</reference>
<dbReference type="SUPFAM" id="SSF54984">
    <property type="entry name" value="eEF-1beta-like"/>
    <property type="match status" value="1"/>
</dbReference>
<feature type="compositionally biased region" description="Low complexity" evidence="6">
    <location>
        <begin position="129"/>
        <end position="144"/>
    </location>
</feature>
<dbReference type="SMART" id="SM01182">
    <property type="entry name" value="EF-1_beta_acid"/>
    <property type="match status" value="1"/>
</dbReference>
<feature type="coiled-coil region" evidence="5">
    <location>
        <begin position="86"/>
        <end position="113"/>
    </location>
</feature>
<feature type="compositionally biased region" description="Basic and acidic residues" evidence="6">
    <location>
        <begin position="42"/>
        <end position="60"/>
    </location>
</feature>
<feature type="domain" description="Elongation factor 1 beta central acidic region eukaryote" evidence="8">
    <location>
        <begin position="159"/>
        <end position="185"/>
    </location>
</feature>
<evidence type="ECO:0000313" key="9">
    <source>
        <dbReference type="Proteomes" id="UP000887540"/>
    </source>
</evidence>
<evidence type="ECO:0000256" key="4">
    <source>
        <dbReference type="RuleBase" id="RU003791"/>
    </source>
</evidence>
<dbReference type="GO" id="GO:0003746">
    <property type="term" value="F:translation elongation factor activity"/>
    <property type="evidence" value="ECO:0007669"/>
    <property type="project" value="UniProtKB-KW"/>
</dbReference>
<dbReference type="InterPro" id="IPR014038">
    <property type="entry name" value="EF1B_bsu/dsu_GNE"/>
</dbReference>
<evidence type="ECO:0000256" key="1">
    <source>
        <dbReference type="ARBA" id="ARBA00007411"/>
    </source>
</evidence>
<dbReference type="Gene3D" id="3.30.70.60">
    <property type="match status" value="1"/>
</dbReference>
<dbReference type="Pfam" id="PF00736">
    <property type="entry name" value="EF1_GNE"/>
    <property type="match status" value="1"/>
</dbReference>
<comment type="similarity">
    <text evidence="1 4">Belongs to the EF-1-beta/EF-1-delta family.</text>
</comment>
<dbReference type="PANTHER" id="PTHR11595:SF19">
    <property type="entry name" value="ELONGATION FACTOR 1-BETA_1-DELTA 2-RELATED"/>
    <property type="match status" value="1"/>
</dbReference>